<dbReference type="Proteomes" id="UP000033121">
    <property type="component" value="Unassembled WGS sequence"/>
</dbReference>
<accession>A0A0E9MXA4</accession>
<comment type="caution">
    <text evidence="1">The sequence shown here is derived from an EMBL/GenBank/DDBJ whole genome shotgun (WGS) entry which is preliminary data.</text>
</comment>
<reference evidence="1 2" key="1">
    <citation type="submission" date="2015-04" db="EMBL/GenBank/DDBJ databases">
        <title>Whole genome shotgun sequence of Flavihumibacter petaseus NBRC 106054.</title>
        <authorList>
            <person name="Miyazawa S."/>
            <person name="Hosoyama A."/>
            <person name="Hashimoto M."/>
            <person name="Noguchi M."/>
            <person name="Tsuchikane K."/>
            <person name="Ohji S."/>
            <person name="Yamazoe A."/>
            <person name="Ichikawa N."/>
            <person name="Kimura A."/>
            <person name="Fujita N."/>
        </authorList>
    </citation>
    <scope>NUCLEOTIDE SEQUENCE [LARGE SCALE GENOMIC DNA]</scope>
    <source>
        <strain evidence="1 2">NBRC 106054</strain>
    </source>
</reference>
<gene>
    <name evidence="1" type="ORF">FPE01S_01_12520</name>
</gene>
<evidence type="ECO:0000313" key="1">
    <source>
        <dbReference type="EMBL" id="GAO42239.1"/>
    </source>
</evidence>
<organism evidence="1 2">
    <name type="scientific">Flavihumibacter petaseus NBRC 106054</name>
    <dbReference type="NCBI Taxonomy" id="1220578"/>
    <lineage>
        <taxon>Bacteria</taxon>
        <taxon>Pseudomonadati</taxon>
        <taxon>Bacteroidota</taxon>
        <taxon>Chitinophagia</taxon>
        <taxon>Chitinophagales</taxon>
        <taxon>Chitinophagaceae</taxon>
        <taxon>Flavihumibacter</taxon>
    </lineage>
</organism>
<dbReference type="EMBL" id="BBWV01000001">
    <property type="protein sequence ID" value="GAO42239.1"/>
    <property type="molecule type" value="Genomic_DNA"/>
</dbReference>
<protein>
    <submittedName>
        <fullName evidence="1">Uncharacterized protein</fullName>
    </submittedName>
</protein>
<keyword evidence="2" id="KW-1185">Reference proteome</keyword>
<dbReference type="STRING" id="1220578.FPE01S_01_12520"/>
<proteinExistence type="predicted"/>
<evidence type="ECO:0000313" key="2">
    <source>
        <dbReference type="Proteomes" id="UP000033121"/>
    </source>
</evidence>
<sequence>MGAIRGVAMVGFAAKLVIPEMRPDDRDYCRHEKPELPVVEVLFQQQEKDTQAENQEGPGLAVMFPVSMI</sequence>
<name>A0A0E9MXA4_9BACT</name>
<dbReference type="AlphaFoldDB" id="A0A0E9MXA4"/>